<dbReference type="EMBL" id="JASBWV010000008">
    <property type="protein sequence ID" value="KAJ9125013.1"/>
    <property type="molecule type" value="Genomic_DNA"/>
</dbReference>
<keyword evidence="2" id="KW-1185">Reference proteome</keyword>
<dbReference type="Proteomes" id="UP001234202">
    <property type="component" value="Unassembled WGS sequence"/>
</dbReference>
<comment type="caution">
    <text evidence="1">The sequence shown here is derived from an EMBL/GenBank/DDBJ whole genome shotgun (WGS) entry which is preliminary data.</text>
</comment>
<protein>
    <submittedName>
        <fullName evidence="1">Uncharacterized protein</fullName>
    </submittedName>
</protein>
<sequence>MAVATVNGLLTPTRTRVFVVGLGMVGIAFIEKMLAQDVEGRYQIITCGEEPHFAYNRVGLTEYFNFRDVSKLYLNQPEWYTQQDQDKFQFHVGEQVTHVDTEKKIVTSTKGQYEYDICVIATGSDAGMPPYCDTERGRRTKGVFVYRNIADLEKIITYAEKPEINSATVVGGGLLGLEAAKAAYDLSEHLKEVSIINRQAYPLSRQLDADAGEMVMRKIEEMGVKCMTKVDVKSMLTKKDPEDGMDVFTGFEFSDDEILPADMVIMAVGITPRDDLARVSGIATADRGGIAVGDDLMTSAKDVYALGECASWRGNTYGLIGPGVEMADILAFNLCQTQTALGAFRPRKMNSPDLSTKLKLMGVDVASFGDFFADKANGRPQQPLVETVRNIGKPDHPNSKNLMSNHVSGESNVPQTSEGPPTKTKADRIVKIHTPPTQEPIKCLTYKISLLYFRSIFYKKYIFSADGKHLLGGMMVGDCSDFVKLVSIIKKKKPLDVAPSQFIVGAKSGEDDGADLDDDAQICSCHNVTKDAVAACVKSGGCDTIGDIKAKTKAGTGCGGCMPLVTNIFNAEMKKAGKNVSNNICIHFNYSRADLFNIVRIKKLDSFTKIMEECGIDKDSLGCEYCKPVIASLISSTAGINKHVMDPTHHANQDTNDRFLANIQRDGTYSVVPRMAAGEVTPDKLLVLAQVAQKYNLYTKITGGQRIDLFGAMKQDLPDIWEELVNAGFESGHAYGKSLRTVKSCVGSTWCRYGIGDSVGLAVQLEERYKGVRAPHKIKGGVSGCVRECAEAQGKDFGLIATDKGWNIYLGGNGGANPRHAQLFATDVIPTDVVKYIDRFLMFYIQTADKLTRTARWMENFDGGLEKLRKIIIDDELGICEQLDKDMNALVGTYECEWTRVVNEPERRKQFRQHVNTNAKTRNIELIQERKQTRAADWPKDFPSEKMNEAMIRTPKSDWNWRKVCQMVDLTPTQEATTSCAVKIGDSQIAIYHVPKRGLFASQQMCPHKRAFVLDHGIIGEDKNNNVYLARQMSRRAVAVRIPVCIMPYYAPSQTYSRLIWLLLLVWDPDYSIITFEAKEQDGDVYLLLPPEEALDDAIGTSKWMVKQATADVYGRGAATAVEPKSIELVGPKDEIDPNGGRTARAGCGDNKLDW</sequence>
<accession>A0ACC2XN17</accession>
<organism evidence="1 2">
    <name type="scientific">Naganishia onofrii</name>
    <dbReference type="NCBI Taxonomy" id="1851511"/>
    <lineage>
        <taxon>Eukaryota</taxon>
        <taxon>Fungi</taxon>
        <taxon>Dikarya</taxon>
        <taxon>Basidiomycota</taxon>
        <taxon>Agaricomycotina</taxon>
        <taxon>Tremellomycetes</taxon>
        <taxon>Filobasidiales</taxon>
        <taxon>Filobasidiaceae</taxon>
        <taxon>Naganishia</taxon>
    </lineage>
</organism>
<evidence type="ECO:0000313" key="1">
    <source>
        <dbReference type="EMBL" id="KAJ9125013.1"/>
    </source>
</evidence>
<gene>
    <name evidence="1" type="ORF">QFC24_002946</name>
</gene>
<evidence type="ECO:0000313" key="2">
    <source>
        <dbReference type="Proteomes" id="UP001234202"/>
    </source>
</evidence>
<reference evidence="1" key="1">
    <citation type="submission" date="2023-04" db="EMBL/GenBank/DDBJ databases">
        <title>Draft Genome sequencing of Naganishia species isolated from polar environments using Oxford Nanopore Technology.</title>
        <authorList>
            <person name="Leo P."/>
            <person name="Venkateswaran K."/>
        </authorList>
    </citation>
    <scope>NUCLEOTIDE SEQUENCE</scope>
    <source>
        <strain evidence="1">DBVPG 5303</strain>
    </source>
</reference>
<name>A0ACC2XN17_9TREE</name>
<proteinExistence type="predicted"/>